<dbReference type="STRING" id="759272.G0S6J2"/>
<dbReference type="KEGG" id="cthr:CTHT_0026410"/>
<proteinExistence type="predicted"/>
<dbReference type="OrthoDB" id="427960at2759"/>
<dbReference type="Proteomes" id="UP000008066">
    <property type="component" value="Unassembled WGS sequence"/>
</dbReference>
<keyword evidence="5" id="KW-1185">Reference proteome</keyword>
<dbReference type="HOGENOM" id="CLU_059403_1_0_1"/>
<feature type="compositionally biased region" description="Basic and acidic residues" evidence="2">
    <location>
        <begin position="268"/>
        <end position="277"/>
    </location>
</feature>
<dbReference type="SUPFAM" id="SSF57756">
    <property type="entry name" value="Retrovirus zinc finger-like domains"/>
    <property type="match status" value="1"/>
</dbReference>
<dbReference type="EMBL" id="GL988041">
    <property type="protein sequence ID" value="EGS20803.1"/>
    <property type="molecule type" value="Genomic_DNA"/>
</dbReference>
<organism evidence="5">
    <name type="scientific">Chaetomium thermophilum (strain DSM 1495 / CBS 144.50 / IMI 039719)</name>
    <name type="common">Thermochaetoides thermophila</name>
    <dbReference type="NCBI Taxonomy" id="759272"/>
    <lineage>
        <taxon>Eukaryota</taxon>
        <taxon>Fungi</taxon>
        <taxon>Dikarya</taxon>
        <taxon>Ascomycota</taxon>
        <taxon>Pezizomycotina</taxon>
        <taxon>Sordariomycetes</taxon>
        <taxon>Sordariomycetidae</taxon>
        <taxon>Sordariales</taxon>
        <taxon>Chaetomiaceae</taxon>
        <taxon>Thermochaetoides</taxon>
    </lineage>
</organism>
<protein>
    <recommendedName>
        <fullName evidence="3">CCHC-type domain-containing protein</fullName>
    </recommendedName>
</protein>
<evidence type="ECO:0000259" key="3">
    <source>
        <dbReference type="PROSITE" id="PS50158"/>
    </source>
</evidence>
<dbReference type="InterPro" id="IPR001878">
    <property type="entry name" value="Znf_CCHC"/>
</dbReference>
<dbReference type="InterPro" id="IPR036875">
    <property type="entry name" value="Znf_CCHC_sf"/>
</dbReference>
<dbReference type="GeneID" id="18256679"/>
<feature type="compositionally biased region" description="Low complexity" evidence="2">
    <location>
        <begin position="35"/>
        <end position="51"/>
    </location>
</feature>
<dbReference type="RefSeq" id="XP_006693099.1">
    <property type="nucleotide sequence ID" value="XM_006693036.1"/>
</dbReference>
<feature type="region of interest" description="Disordered" evidence="2">
    <location>
        <begin position="35"/>
        <end position="73"/>
    </location>
</feature>
<evidence type="ECO:0000313" key="5">
    <source>
        <dbReference type="Proteomes" id="UP000008066"/>
    </source>
</evidence>
<gene>
    <name evidence="4" type="ORF">CTHT_0026410</name>
</gene>
<keyword evidence="1" id="KW-0863">Zinc-finger</keyword>
<keyword evidence="1" id="KW-0479">Metal-binding</keyword>
<feature type="region of interest" description="Disordered" evidence="2">
    <location>
        <begin position="136"/>
        <end position="277"/>
    </location>
</feature>
<dbReference type="SMART" id="SM00343">
    <property type="entry name" value="ZnF_C2HC"/>
    <property type="match status" value="1"/>
</dbReference>
<evidence type="ECO:0000256" key="1">
    <source>
        <dbReference type="PROSITE-ProRule" id="PRU00047"/>
    </source>
</evidence>
<dbReference type="AlphaFoldDB" id="G0S6J2"/>
<name>G0S6J2_CHATD</name>
<reference evidence="4 5" key="1">
    <citation type="journal article" date="2011" name="Cell">
        <title>Insight into structure and assembly of the nuclear pore complex by utilizing the genome of a eukaryotic thermophile.</title>
        <authorList>
            <person name="Amlacher S."/>
            <person name="Sarges P."/>
            <person name="Flemming D."/>
            <person name="van Noort V."/>
            <person name="Kunze R."/>
            <person name="Devos D.P."/>
            <person name="Arumugam M."/>
            <person name="Bork P."/>
            <person name="Hurt E."/>
        </authorList>
    </citation>
    <scope>NUCLEOTIDE SEQUENCE [LARGE SCALE GENOMIC DNA]</scope>
    <source>
        <strain evidence="5">DSM 1495 / CBS 144.50 / IMI 039719</strain>
    </source>
</reference>
<feature type="compositionally biased region" description="Basic and acidic residues" evidence="2">
    <location>
        <begin position="156"/>
        <end position="165"/>
    </location>
</feature>
<evidence type="ECO:0000313" key="4">
    <source>
        <dbReference type="EMBL" id="EGS20803.1"/>
    </source>
</evidence>
<feature type="compositionally biased region" description="Polar residues" evidence="2">
    <location>
        <begin position="199"/>
        <end position="212"/>
    </location>
</feature>
<dbReference type="GO" id="GO:0008270">
    <property type="term" value="F:zinc ion binding"/>
    <property type="evidence" value="ECO:0007669"/>
    <property type="project" value="UniProtKB-KW"/>
</dbReference>
<evidence type="ECO:0000256" key="2">
    <source>
        <dbReference type="SAM" id="MobiDB-lite"/>
    </source>
</evidence>
<dbReference type="OMA" id="MKFMRRA"/>
<feature type="compositionally biased region" description="Basic and acidic residues" evidence="2">
    <location>
        <begin position="184"/>
        <end position="196"/>
    </location>
</feature>
<feature type="compositionally biased region" description="Acidic residues" evidence="2">
    <location>
        <begin position="166"/>
        <end position="178"/>
    </location>
</feature>
<dbReference type="PROSITE" id="PS50158">
    <property type="entry name" value="ZF_CCHC"/>
    <property type="match status" value="1"/>
</dbReference>
<keyword evidence="1" id="KW-0862">Zinc</keyword>
<sequence>MAPSQLPSMPKQATPKTTISSRLMTMKFMQRAAAAAATASDASSPATPQSDGGTAKRRKVAHTPSDAGSPATLLFDQQAIKAVLEEEEKKRQAAIEKRAAELGDSHWVLEETPALPKRSARPMLNVIQVSFAQIDKAASSGADDDDDPFVLGDVPAETRIRRSDNSDSDSDSDSEDGSDTPRSATDDRDQTDRGRQDAVANSGSKRPRTSLSLRREEERKRAQQFAIKRRKKEVKMNQPTSISAAGALGFQRSSTGISCHGCGKPGHKVAECPSRKR</sequence>
<accession>G0S6J2</accession>
<dbReference type="GO" id="GO:0003676">
    <property type="term" value="F:nucleic acid binding"/>
    <property type="evidence" value="ECO:0007669"/>
    <property type="project" value="InterPro"/>
</dbReference>
<feature type="domain" description="CCHC-type" evidence="3">
    <location>
        <begin position="259"/>
        <end position="274"/>
    </location>
</feature>
<dbReference type="eggNOG" id="ENOG502SC34">
    <property type="taxonomic scope" value="Eukaryota"/>
</dbReference>